<dbReference type="Gene3D" id="3.40.1110.10">
    <property type="entry name" value="Calcium-transporting ATPase, cytoplasmic domain N"/>
    <property type="match status" value="1"/>
</dbReference>
<proteinExistence type="predicted"/>
<name>A0A2U1KYB9_ARTAN</name>
<dbReference type="InterPro" id="IPR023214">
    <property type="entry name" value="HAD_sf"/>
</dbReference>
<dbReference type="GO" id="GO:0000166">
    <property type="term" value="F:nucleotide binding"/>
    <property type="evidence" value="ECO:0007669"/>
    <property type="project" value="InterPro"/>
</dbReference>
<evidence type="ECO:0000256" key="1">
    <source>
        <dbReference type="ARBA" id="ARBA00022842"/>
    </source>
</evidence>
<gene>
    <name evidence="3" type="ORF">CTI12_AA550100</name>
</gene>
<dbReference type="AlphaFoldDB" id="A0A2U1KYB9"/>
<reference evidence="3 4" key="1">
    <citation type="journal article" date="2018" name="Mol. Plant">
        <title>The genome of Artemisia annua provides insight into the evolution of Asteraceae family and artemisinin biosynthesis.</title>
        <authorList>
            <person name="Shen Q."/>
            <person name="Zhang L."/>
            <person name="Liao Z."/>
            <person name="Wang S."/>
            <person name="Yan T."/>
            <person name="Shi P."/>
            <person name="Liu M."/>
            <person name="Fu X."/>
            <person name="Pan Q."/>
            <person name="Wang Y."/>
            <person name="Lv Z."/>
            <person name="Lu X."/>
            <person name="Zhang F."/>
            <person name="Jiang W."/>
            <person name="Ma Y."/>
            <person name="Chen M."/>
            <person name="Hao X."/>
            <person name="Li L."/>
            <person name="Tang Y."/>
            <person name="Lv G."/>
            <person name="Zhou Y."/>
            <person name="Sun X."/>
            <person name="Brodelius P.E."/>
            <person name="Rose J.K.C."/>
            <person name="Tang K."/>
        </authorList>
    </citation>
    <scope>NUCLEOTIDE SEQUENCE [LARGE SCALE GENOMIC DNA]</scope>
    <source>
        <strain evidence="4">cv. Huhao1</strain>
        <tissue evidence="3">Leaf</tissue>
    </source>
</reference>
<organism evidence="3 4">
    <name type="scientific">Artemisia annua</name>
    <name type="common">Sweet wormwood</name>
    <dbReference type="NCBI Taxonomy" id="35608"/>
    <lineage>
        <taxon>Eukaryota</taxon>
        <taxon>Viridiplantae</taxon>
        <taxon>Streptophyta</taxon>
        <taxon>Embryophyta</taxon>
        <taxon>Tracheophyta</taxon>
        <taxon>Spermatophyta</taxon>
        <taxon>Magnoliopsida</taxon>
        <taxon>eudicotyledons</taxon>
        <taxon>Gunneridae</taxon>
        <taxon>Pentapetalae</taxon>
        <taxon>asterids</taxon>
        <taxon>campanulids</taxon>
        <taxon>Asterales</taxon>
        <taxon>Asteraceae</taxon>
        <taxon>Asteroideae</taxon>
        <taxon>Anthemideae</taxon>
        <taxon>Artemisiinae</taxon>
        <taxon>Artemisia</taxon>
    </lineage>
</organism>
<protein>
    <submittedName>
        <fullName evidence="3">Uncharacterized protein</fullName>
    </submittedName>
</protein>
<evidence type="ECO:0000313" key="3">
    <source>
        <dbReference type="EMBL" id="PWA41765.1"/>
    </source>
</evidence>
<comment type="caution">
    <text evidence="3">The sequence shown here is derived from an EMBL/GenBank/DDBJ whole genome shotgun (WGS) entry which is preliminary data.</text>
</comment>
<keyword evidence="4" id="KW-1185">Reference proteome</keyword>
<dbReference type="Gene3D" id="3.40.50.1000">
    <property type="entry name" value="HAD superfamily/HAD-like"/>
    <property type="match status" value="1"/>
</dbReference>
<dbReference type="InterPro" id="IPR023299">
    <property type="entry name" value="ATPase_P-typ_cyto_dom_N"/>
</dbReference>
<dbReference type="STRING" id="35608.A0A2U1KYB9"/>
<dbReference type="PANTHER" id="PTHR42861">
    <property type="entry name" value="CALCIUM-TRANSPORTING ATPASE"/>
    <property type="match status" value="1"/>
</dbReference>
<dbReference type="EMBL" id="PKPP01012840">
    <property type="protein sequence ID" value="PWA41765.1"/>
    <property type="molecule type" value="Genomic_DNA"/>
</dbReference>
<keyword evidence="1" id="KW-0460">Magnesium</keyword>
<sequence length="120" mass="13471">MRMFSNNGGSQAAIQSDRASITDYEDAIDAAIVGMLADPKEGNMRRVSKGAPEQDVPEGRKESLEGPWQFVGIMPLFDPPRHDSVDTIRRALDLRSKSQAYFYCVLYEPMARMTRSTLEI</sequence>
<evidence type="ECO:0000256" key="2">
    <source>
        <dbReference type="SAM" id="MobiDB-lite"/>
    </source>
</evidence>
<dbReference type="OrthoDB" id="2929958at2759"/>
<dbReference type="Proteomes" id="UP000245207">
    <property type="component" value="Unassembled WGS sequence"/>
</dbReference>
<accession>A0A2U1KYB9</accession>
<evidence type="ECO:0000313" key="4">
    <source>
        <dbReference type="Proteomes" id="UP000245207"/>
    </source>
</evidence>
<feature type="region of interest" description="Disordered" evidence="2">
    <location>
        <begin position="42"/>
        <end position="61"/>
    </location>
</feature>